<reference evidence="3 4" key="1">
    <citation type="journal article" date="2013" name="BMC Genomics">
        <title>Reconstruction of the lipid metabolism for the microalga Monoraphidium neglectum from its genome sequence reveals characteristics suitable for biofuel production.</title>
        <authorList>
            <person name="Bogen C."/>
            <person name="Al-Dilaimi A."/>
            <person name="Albersmeier A."/>
            <person name="Wichmann J."/>
            <person name="Grundmann M."/>
            <person name="Rupp O."/>
            <person name="Lauersen K.J."/>
            <person name="Blifernez-Klassen O."/>
            <person name="Kalinowski J."/>
            <person name="Goesmann A."/>
            <person name="Mussgnug J.H."/>
            <person name="Kruse O."/>
        </authorList>
    </citation>
    <scope>NUCLEOTIDE SEQUENCE [LARGE SCALE GENOMIC DNA]</scope>
    <source>
        <strain evidence="3 4">SAG 48.87</strain>
    </source>
</reference>
<dbReference type="KEGG" id="mng:MNEG_11818"/>
<evidence type="ECO:0000313" key="3">
    <source>
        <dbReference type="EMBL" id="KIY96145.1"/>
    </source>
</evidence>
<dbReference type="STRING" id="145388.A0A0D2MN52"/>
<feature type="region of interest" description="Disordered" evidence="2">
    <location>
        <begin position="259"/>
        <end position="278"/>
    </location>
</feature>
<feature type="compositionally biased region" description="Gly residues" evidence="2">
    <location>
        <begin position="259"/>
        <end position="276"/>
    </location>
</feature>
<dbReference type="GeneID" id="25729118"/>
<evidence type="ECO:0000313" key="4">
    <source>
        <dbReference type="Proteomes" id="UP000054498"/>
    </source>
</evidence>
<feature type="region of interest" description="Disordered" evidence="2">
    <location>
        <begin position="412"/>
        <end position="434"/>
    </location>
</feature>
<evidence type="ECO:0000256" key="2">
    <source>
        <dbReference type="SAM" id="MobiDB-lite"/>
    </source>
</evidence>
<dbReference type="OrthoDB" id="560586at2759"/>
<organism evidence="3 4">
    <name type="scientific">Monoraphidium neglectum</name>
    <dbReference type="NCBI Taxonomy" id="145388"/>
    <lineage>
        <taxon>Eukaryota</taxon>
        <taxon>Viridiplantae</taxon>
        <taxon>Chlorophyta</taxon>
        <taxon>core chlorophytes</taxon>
        <taxon>Chlorophyceae</taxon>
        <taxon>CS clade</taxon>
        <taxon>Sphaeropleales</taxon>
        <taxon>Selenastraceae</taxon>
        <taxon>Monoraphidium</taxon>
    </lineage>
</organism>
<name>A0A0D2MN52_9CHLO</name>
<protein>
    <recommendedName>
        <fullName evidence="5">F-box domain-containing protein</fullName>
    </recommendedName>
</protein>
<accession>A0A0D2MN52</accession>
<dbReference type="EMBL" id="KK103141">
    <property type="protein sequence ID" value="KIY96145.1"/>
    <property type="molecule type" value="Genomic_DNA"/>
</dbReference>
<comment type="subcellular location">
    <subcellularLocation>
        <location evidence="1">Cytoplasm</location>
        <location evidence="1">Cytoskeleton</location>
        <location evidence="1">Cilium axoneme</location>
    </subcellularLocation>
</comment>
<dbReference type="Gene3D" id="3.80.10.10">
    <property type="entry name" value="Ribonuclease Inhibitor"/>
    <property type="match status" value="1"/>
</dbReference>
<dbReference type="AlphaFoldDB" id="A0A0D2MN52"/>
<dbReference type="InterPro" id="IPR032675">
    <property type="entry name" value="LRR_dom_sf"/>
</dbReference>
<dbReference type="SUPFAM" id="SSF52047">
    <property type="entry name" value="RNI-like"/>
    <property type="match status" value="1"/>
</dbReference>
<dbReference type="Proteomes" id="UP000054498">
    <property type="component" value="Unassembled WGS sequence"/>
</dbReference>
<proteinExistence type="predicted"/>
<evidence type="ECO:0008006" key="5">
    <source>
        <dbReference type="Google" id="ProtNLM"/>
    </source>
</evidence>
<dbReference type="GO" id="GO:0005930">
    <property type="term" value="C:axoneme"/>
    <property type="evidence" value="ECO:0007669"/>
    <property type="project" value="UniProtKB-SubCell"/>
</dbReference>
<gene>
    <name evidence="3" type="ORF">MNEG_11818</name>
</gene>
<dbReference type="RefSeq" id="XP_013895165.1">
    <property type="nucleotide sequence ID" value="XM_014039711.1"/>
</dbReference>
<evidence type="ECO:0000256" key="1">
    <source>
        <dbReference type="ARBA" id="ARBA00004430"/>
    </source>
</evidence>
<keyword evidence="4" id="KW-1185">Reference proteome</keyword>
<sequence length="532" mass="54366">MALQGGRAHAGTRLPLLDLPPGILSDHIIPRLPRAARAALSLACAALRRAVSAGVRALAFHGGSCCLASQHALHAVFPGVESLTFTPSNLHEAMNVVPTLVMTVGQGLPHVAHVALLDRLPDDSGERRKCRDCNAWCSTYDLAAIVFTIHGCLGPRLRAFEFETHYVSEAETLAIGNMTALTSLRCSSPHGLSPGGLAAMRGLTALRRLELFNAPRSYTDADMDAVAGMRMLTRLALGGGAGAPGALLRRIAPGGGADGGAGGGGGGADGGGGGAAEGDEGGVELLELEVAFEWLPVANEGLVEDIARLTTLTALTIAWPGQAAIVGGAARRCPLRSCSCLSSLAALTGLRQLSAGWPADAAVFDALATLGSLTAVTLGTLPLDQPPPGGPAARLPRVASLTAASPLGAAPLHAPQWAGGAPPRAERQRQTGADGSHTARWVAALCAFPNLESLTLDTVAASRDSLLALPRAAPRLRELLLPPRLLLGAGAGALEGLGALSALTRLRVGWKSALHEGPPQDYLEVGGMRSGV</sequence>